<keyword evidence="2" id="KW-1185">Reference proteome</keyword>
<organism evidence="1 2">
    <name type="scientific">Natronorubrum thiooxidans</name>
    <dbReference type="NCBI Taxonomy" id="308853"/>
    <lineage>
        <taxon>Archaea</taxon>
        <taxon>Methanobacteriati</taxon>
        <taxon>Methanobacteriota</taxon>
        <taxon>Stenosarchaea group</taxon>
        <taxon>Halobacteria</taxon>
        <taxon>Halobacteriales</taxon>
        <taxon>Natrialbaceae</taxon>
        <taxon>Natronorubrum</taxon>
    </lineage>
</organism>
<dbReference type="Proteomes" id="UP000185936">
    <property type="component" value="Unassembled WGS sequence"/>
</dbReference>
<reference evidence="2" key="1">
    <citation type="submission" date="2017-01" db="EMBL/GenBank/DDBJ databases">
        <authorList>
            <person name="Varghese N."/>
            <person name="Submissions S."/>
        </authorList>
    </citation>
    <scope>NUCLEOTIDE SEQUENCE [LARGE SCALE GENOMIC DNA]</scope>
    <source>
        <strain evidence="2">type strain: HArc-</strain>
    </source>
</reference>
<sequence>MRYALMDSGYYRLSPPIKECQDSVSVLSATESRVVPTVDRLVRRAVTSSEN</sequence>
<evidence type="ECO:0000313" key="2">
    <source>
        <dbReference type="Proteomes" id="UP000185936"/>
    </source>
</evidence>
<evidence type="ECO:0000313" key="1">
    <source>
        <dbReference type="EMBL" id="SIR87158.1"/>
    </source>
</evidence>
<dbReference type="AlphaFoldDB" id="A0A1N7EGN9"/>
<proteinExistence type="predicted"/>
<gene>
    <name evidence="1" type="ORF">SAMN05421752_10475</name>
</gene>
<dbReference type="EMBL" id="FTNR01000004">
    <property type="protein sequence ID" value="SIR87158.1"/>
    <property type="molecule type" value="Genomic_DNA"/>
</dbReference>
<protein>
    <submittedName>
        <fullName evidence="1">Uncharacterized protein</fullName>
    </submittedName>
</protein>
<name>A0A1N7EGN9_9EURY</name>
<accession>A0A1N7EGN9</accession>